<dbReference type="AlphaFoldDB" id="A0A9W7W6Q3"/>
<comment type="caution">
    <text evidence="2">The sequence shown here is derived from an EMBL/GenBank/DDBJ whole genome shotgun (WGS) entry which is preliminary data.</text>
</comment>
<accession>A0A9W7W6Q3</accession>
<proteinExistence type="predicted"/>
<feature type="region of interest" description="Disordered" evidence="1">
    <location>
        <begin position="334"/>
        <end position="368"/>
    </location>
</feature>
<dbReference type="OrthoDB" id="10356150at2759"/>
<feature type="compositionally biased region" description="Acidic residues" evidence="1">
    <location>
        <begin position="336"/>
        <end position="348"/>
    </location>
</feature>
<protein>
    <submittedName>
        <fullName evidence="2">Uncharacterized protein</fullName>
    </submittedName>
</protein>
<keyword evidence="3" id="KW-1185">Reference proteome</keyword>
<reference evidence="2 3" key="2">
    <citation type="journal article" date="2021" name="Curr. Genet.">
        <title>Genetic response to nitrogen starvation in the aggressive Eucalyptus foliar pathogen Teratosphaeria destructans.</title>
        <authorList>
            <person name="Havenga M."/>
            <person name="Wingfield B.D."/>
            <person name="Wingfield M.J."/>
            <person name="Dreyer L.L."/>
            <person name="Roets F."/>
            <person name="Aylward J."/>
        </authorList>
    </citation>
    <scope>NUCLEOTIDE SEQUENCE [LARGE SCALE GENOMIC DNA]</scope>
    <source>
        <strain evidence="2">CMW44962</strain>
    </source>
</reference>
<reference evidence="2 3" key="1">
    <citation type="journal article" date="2018" name="IMA Fungus">
        <title>IMA Genome-F 10: Nine draft genome sequences of Claviceps purpurea s.lat., including C. arundinis, C. humidiphila, and C. cf. spartinae, pseudomolecules for the pitch canker pathogen Fusarium circinatum, draft genome of Davidsoniella eucalypti, Grosmannia galeiformis, Quambalaria eucalypti, and Teratosphaeria destructans.</title>
        <authorList>
            <person name="Wingfield B.D."/>
            <person name="Liu M."/>
            <person name="Nguyen H.D."/>
            <person name="Lane F.A."/>
            <person name="Morgan S.W."/>
            <person name="De Vos L."/>
            <person name="Wilken P.M."/>
            <person name="Duong T.A."/>
            <person name="Aylward J."/>
            <person name="Coetzee M.P."/>
            <person name="Dadej K."/>
            <person name="De Beer Z.W."/>
            <person name="Findlay W."/>
            <person name="Havenga M."/>
            <person name="Kolarik M."/>
            <person name="Menzies J.G."/>
            <person name="Naidoo K."/>
            <person name="Pochopski O."/>
            <person name="Shoukouhi P."/>
            <person name="Santana Q.C."/>
            <person name="Seifert K.A."/>
            <person name="Soal N."/>
            <person name="Steenkamp E.T."/>
            <person name="Tatham C.T."/>
            <person name="van der Nest M.A."/>
            <person name="Wingfield M.J."/>
        </authorList>
    </citation>
    <scope>NUCLEOTIDE SEQUENCE [LARGE SCALE GENOMIC DNA]</scope>
    <source>
        <strain evidence="2">CMW44962</strain>
    </source>
</reference>
<evidence type="ECO:0000313" key="3">
    <source>
        <dbReference type="Proteomes" id="UP001138500"/>
    </source>
</evidence>
<dbReference type="EMBL" id="RIBY02000225">
    <property type="protein sequence ID" value="KAH9844745.1"/>
    <property type="molecule type" value="Genomic_DNA"/>
</dbReference>
<evidence type="ECO:0000256" key="1">
    <source>
        <dbReference type="SAM" id="MobiDB-lite"/>
    </source>
</evidence>
<name>A0A9W7W6Q3_9PEZI</name>
<organism evidence="2 3">
    <name type="scientific">Teratosphaeria destructans</name>
    <dbReference type="NCBI Taxonomy" id="418781"/>
    <lineage>
        <taxon>Eukaryota</taxon>
        <taxon>Fungi</taxon>
        <taxon>Dikarya</taxon>
        <taxon>Ascomycota</taxon>
        <taxon>Pezizomycotina</taxon>
        <taxon>Dothideomycetes</taxon>
        <taxon>Dothideomycetidae</taxon>
        <taxon>Mycosphaerellales</taxon>
        <taxon>Teratosphaeriaceae</taxon>
        <taxon>Teratosphaeria</taxon>
    </lineage>
</organism>
<gene>
    <name evidence="2" type="ORF">Tdes44962_MAKER07090</name>
</gene>
<sequence length="368" mass="42142">MTAGRATWVTVGDVPGYGHSNPDLLAIQLYAHYLLEEDARYDFTSALCALRHNDPEVFAKFAAHLLNAAVISRAEVRTYDIALWYGKGLPEYVLVPLRNLCAYYHKEVKLQGDLAFAEDRVEEDLTHTIESWEGCSDYEYAYRCAKRGTANYGFETTSSGYAEFAPRFKGRQQLKWILAALEARLVRLEFAGIKERHGHLMWSSGRNVDLKVWLWVMQAGNFIRARTEESPGETRQEKAMAAFRLTADEKRDVYDNLLLRLSNALAQLGARKTDVEELQSRRAVFKQACDALQVEDHERGADKADKSPTVDELRNRVEQQIEVMVQRYGERQVWDWEMEQEGSEDGEIRDDGDAGHGPDFDEPEQLHR</sequence>
<evidence type="ECO:0000313" key="2">
    <source>
        <dbReference type="EMBL" id="KAH9844745.1"/>
    </source>
</evidence>
<dbReference type="Proteomes" id="UP001138500">
    <property type="component" value="Unassembled WGS sequence"/>
</dbReference>
<feature type="compositionally biased region" description="Basic and acidic residues" evidence="1">
    <location>
        <begin position="349"/>
        <end position="368"/>
    </location>
</feature>